<keyword evidence="1 5" id="KW-0175">Coiled coil</keyword>
<feature type="coiled-coil region" evidence="5">
    <location>
        <begin position="63"/>
        <end position="90"/>
    </location>
</feature>
<feature type="coiled-coil region" evidence="5">
    <location>
        <begin position="641"/>
        <end position="678"/>
    </location>
</feature>
<comment type="similarity">
    <text evidence="4">Belongs to the CRWN family.</text>
</comment>
<dbReference type="InterPro" id="IPR040418">
    <property type="entry name" value="CRWN"/>
</dbReference>
<feature type="region of interest" description="Disordered" evidence="6">
    <location>
        <begin position="947"/>
        <end position="985"/>
    </location>
</feature>
<proteinExistence type="inferred from homology"/>
<evidence type="ECO:0000313" key="8">
    <source>
        <dbReference type="Proteomes" id="UP001152561"/>
    </source>
</evidence>
<dbReference type="OrthoDB" id="673795at2759"/>
<dbReference type="GO" id="GO:0006997">
    <property type="term" value="P:nucleus organization"/>
    <property type="evidence" value="ECO:0007669"/>
    <property type="project" value="InterPro"/>
</dbReference>
<gene>
    <name evidence="7" type="ORF">K7X08_025852</name>
</gene>
<accession>A0A9Q1L951</accession>
<keyword evidence="2" id="KW-0539">Nucleus</keyword>
<feature type="region of interest" description="Disordered" evidence="6">
    <location>
        <begin position="1103"/>
        <end position="1142"/>
    </location>
</feature>
<feature type="coiled-coil region" evidence="5">
    <location>
        <begin position="162"/>
        <end position="245"/>
    </location>
</feature>
<evidence type="ECO:0000256" key="4">
    <source>
        <dbReference type="ARBA" id="ARBA00024208"/>
    </source>
</evidence>
<sequence>MWPKTESGKAVEIDDWRRFKEVGLLDEAAIQGRDRQALLQNICNLEKQLLDYQYTMGLVLIEKNEWTSKYDQLREEVAQLHESLKREQSAHFISIAQVEKREENLRNSLASKKQCVLDLEKALRQTHAEREQIKLASETELADARALAVGCQDKSLEQQGKSHAADAKLAEANKMNLELERKLRELEIRESVLRRERASLTAEKEVHEVRFSKHKEDLMEWERKLQEKEEKLREGRRSFNEREEKVNDLDVAHKQKEKRLEEEHKRIYSSNIALKKRDDDISKKVADMTKKEQKFDSYKAELEMKDKELHCLAEKLSTREREEIQKLLDERRAAFDVEQQEHKLDLNKRRNLFDTELRAKFDGLTQREMELNHLEGKFIEREQSLETELERFKEREKDIEGKSKAVKEREKFLKDEEKRLELVRKGTLTDKKSELNVKDELYKIKAEISQKELNVSETTEKLKVRETKRAEHLRLQIELKREIQRYKHQQELILKEGEDLKEDKMEFKKQWEALDMKRTAVTKELQQLQEEKKMPDDLRHTEDEQLRKNKLATEDYVGRECEALKLEKEAFAATMKCEQLLLSEKAETEHNILLCDFEARRRDLETDLQNKQEEMHKSFEWKEKSLHDQREKALDEISSLKEVTQKEMDDRRAERIKLENEKKDMAFNKQQLENHQYELRKDIDALGVLNKKLKEQRQQFLKERCHFRACVEKIKDCEDCGAIARDYTSSNCPLREIGDNEESPLSLQGDELMEKVASLGENFERSPAEVEQNYSDSGIFLFRKCTAKILSLSPNRKALVMDSSSPPSEPCKIFGTEIRDHDIAEGPGVKHLQPDNSVGGTRRTTVDYQSDMDSRIQEVPEESEQSELMSGQRRPRKRSGKGIRRTYTVKAVVEEAAVFLGKNAELLPSGEYPKDISESRGDFGVAGKAAITIPRKLTRRQISQKTVTDIDANDSEGHSGSVTTGGRRKRCQPSTSAVQNPGERRYNLRRHKIIETKIADQSAGGKSKDAEMRYEDCALKAAGKDEVASFQAVEIGNENGCQTSLVHVTSYRSTKSQNFPVDRVVRDGIDVNGDAAKFVEKRDLRKELTYTLEYCGEDELKEHILEDEKYDENNSDEDDTSNESEQQGRGSIGRKVWQFFTS</sequence>
<dbReference type="GO" id="GO:0005652">
    <property type="term" value="C:nuclear lamina"/>
    <property type="evidence" value="ECO:0007669"/>
    <property type="project" value="UniProtKB-SubCell"/>
</dbReference>
<evidence type="ECO:0000256" key="5">
    <source>
        <dbReference type="SAM" id="Coils"/>
    </source>
</evidence>
<feature type="region of interest" description="Disordered" evidence="6">
    <location>
        <begin position="853"/>
        <end position="883"/>
    </location>
</feature>
<protein>
    <submittedName>
        <fullName evidence="7">Uncharacterized protein</fullName>
    </submittedName>
</protein>
<reference evidence="8" key="1">
    <citation type="journal article" date="2023" name="Proc. Natl. Acad. Sci. U.S.A.">
        <title>Genomic and structural basis for evolution of tropane alkaloid biosynthesis.</title>
        <authorList>
            <person name="Wanga Y.-J."/>
            <person name="Taina T."/>
            <person name="Yua J.-Y."/>
            <person name="Lia J."/>
            <person name="Xua B."/>
            <person name="Chenc J."/>
            <person name="D'Auriad J.C."/>
            <person name="Huanga J.-P."/>
            <person name="Huanga S.-X."/>
        </authorList>
    </citation>
    <scope>NUCLEOTIDE SEQUENCE [LARGE SCALE GENOMIC DNA]</scope>
    <source>
        <strain evidence="8">cv. KIB-2019</strain>
    </source>
</reference>
<keyword evidence="8" id="KW-1185">Reference proteome</keyword>
<comment type="subcellular location">
    <subcellularLocation>
        <location evidence="3">Nucleus lamina</location>
    </subcellularLocation>
</comment>
<dbReference type="EMBL" id="JAJAGQ010000021">
    <property type="protein sequence ID" value="KAJ8531121.1"/>
    <property type="molecule type" value="Genomic_DNA"/>
</dbReference>
<dbReference type="PANTHER" id="PTHR31908:SF9">
    <property type="entry name" value="PROTEIN CROWDED NUCLEI 3"/>
    <property type="match status" value="1"/>
</dbReference>
<name>A0A9Q1L951_9SOLA</name>
<feature type="compositionally biased region" description="Acidic residues" evidence="6">
    <location>
        <begin position="1108"/>
        <end position="1122"/>
    </location>
</feature>
<evidence type="ECO:0000256" key="3">
    <source>
        <dbReference type="ARBA" id="ARBA00024186"/>
    </source>
</evidence>
<comment type="caution">
    <text evidence="7">The sequence shown here is derived from an EMBL/GenBank/DDBJ whole genome shotgun (WGS) entry which is preliminary data.</text>
</comment>
<evidence type="ECO:0000256" key="1">
    <source>
        <dbReference type="ARBA" id="ARBA00023054"/>
    </source>
</evidence>
<dbReference type="Proteomes" id="UP001152561">
    <property type="component" value="Unassembled WGS sequence"/>
</dbReference>
<evidence type="ECO:0000313" key="7">
    <source>
        <dbReference type="EMBL" id="KAJ8531121.1"/>
    </source>
</evidence>
<feature type="coiled-coil region" evidence="5">
    <location>
        <begin position="382"/>
        <end position="409"/>
    </location>
</feature>
<organism evidence="7 8">
    <name type="scientific">Anisodus acutangulus</name>
    <dbReference type="NCBI Taxonomy" id="402998"/>
    <lineage>
        <taxon>Eukaryota</taxon>
        <taxon>Viridiplantae</taxon>
        <taxon>Streptophyta</taxon>
        <taxon>Embryophyta</taxon>
        <taxon>Tracheophyta</taxon>
        <taxon>Spermatophyta</taxon>
        <taxon>Magnoliopsida</taxon>
        <taxon>eudicotyledons</taxon>
        <taxon>Gunneridae</taxon>
        <taxon>Pentapetalae</taxon>
        <taxon>asterids</taxon>
        <taxon>lamiids</taxon>
        <taxon>Solanales</taxon>
        <taxon>Solanaceae</taxon>
        <taxon>Solanoideae</taxon>
        <taxon>Hyoscyameae</taxon>
        <taxon>Anisodus</taxon>
    </lineage>
</organism>
<dbReference type="PANTHER" id="PTHR31908">
    <property type="entry name" value="PROTEIN CROWDED NUCLEI 4"/>
    <property type="match status" value="1"/>
</dbReference>
<feature type="compositionally biased region" description="Basic residues" evidence="6">
    <location>
        <begin position="873"/>
        <end position="883"/>
    </location>
</feature>
<evidence type="ECO:0000256" key="2">
    <source>
        <dbReference type="ARBA" id="ARBA00023242"/>
    </source>
</evidence>
<dbReference type="AlphaFoldDB" id="A0A9Q1L951"/>
<evidence type="ECO:0000256" key="6">
    <source>
        <dbReference type="SAM" id="MobiDB-lite"/>
    </source>
</evidence>